<dbReference type="PANTHER" id="PTHR20883:SF51">
    <property type="entry name" value="PHYTANOYL-COA HYDROXYLASE"/>
    <property type="match status" value="1"/>
</dbReference>
<name>A0A8J5JKI2_HOMAM</name>
<accession>A0A8J5JKI2</accession>
<evidence type="ECO:0000313" key="3">
    <source>
        <dbReference type="Proteomes" id="UP000747542"/>
    </source>
</evidence>
<sequence length="287" mass="32709">MAESSVITYNEATFTVTPAIKAAYDTNGYILLRQVLNPAEVQKMRKALESPQMQENAYVTASGDSRETRMILWFYAKDDVTGVLASLHKIAGTMEELMGGDEVYHFSSKVLMKGPKTGGSFTWHQDYGYFYNWGYLYPDSGSVFIAVDDCTEENGCLQVLRGSHRMGRIDHKVQGKQLEVDPERVEAAKARLDQISMEMKAGDVLYFPSTLIHCSGPNTSDQRRWSYVIAYNQRHNKSYMTPEHPRYTPHPDYTPLPKLPNTALLECENYNTEGKWFLKAEEDRARD</sequence>
<dbReference type="InterPro" id="IPR008775">
    <property type="entry name" value="Phytyl_CoA_dOase-like"/>
</dbReference>
<organism evidence="2 3">
    <name type="scientific">Homarus americanus</name>
    <name type="common">American lobster</name>
    <dbReference type="NCBI Taxonomy" id="6706"/>
    <lineage>
        <taxon>Eukaryota</taxon>
        <taxon>Metazoa</taxon>
        <taxon>Ecdysozoa</taxon>
        <taxon>Arthropoda</taxon>
        <taxon>Crustacea</taxon>
        <taxon>Multicrustacea</taxon>
        <taxon>Malacostraca</taxon>
        <taxon>Eumalacostraca</taxon>
        <taxon>Eucarida</taxon>
        <taxon>Decapoda</taxon>
        <taxon>Pleocyemata</taxon>
        <taxon>Astacidea</taxon>
        <taxon>Nephropoidea</taxon>
        <taxon>Nephropidae</taxon>
        <taxon>Homarus</taxon>
    </lineage>
</organism>
<comment type="caution">
    <text evidence="2">The sequence shown here is derived from an EMBL/GenBank/DDBJ whole genome shotgun (WGS) entry which is preliminary data.</text>
</comment>
<dbReference type="AlphaFoldDB" id="A0A8J5JKI2"/>
<gene>
    <name evidence="2" type="primary">Prohy-L1</name>
    <name evidence="2" type="ORF">Hamer_G019178</name>
</gene>
<proteinExistence type="predicted"/>
<keyword evidence="3" id="KW-1185">Reference proteome</keyword>
<dbReference type="OrthoDB" id="445007at2759"/>
<reference evidence="2" key="1">
    <citation type="journal article" date="2021" name="Sci. Adv.">
        <title>The American lobster genome reveals insights on longevity, neural, and immune adaptations.</title>
        <authorList>
            <person name="Polinski J.M."/>
            <person name="Zimin A.V."/>
            <person name="Clark K.F."/>
            <person name="Kohn A.B."/>
            <person name="Sadowski N."/>
            <person name="Timp W."/>
            <person name="Ptitsyn A."/>
            <person name="Khanna P."/>
            <person name="Romanova D.Y."/>
            <person name="Williams P."/>
            <person name="Greenwood S.J."/>
            <person name="Moroz L.L."/>
            <person name="Walt D.R."/>
            <person name="Bodnar A.G."/>
        </authorList>
    </citation>
    <scope>NUCLEOTIDE SEQUENCE</scope>
    <source>
        <strain evidence="2">GMGI-L3</strain>
    </source>
</reference>
<protein>
    <submittedName>
        <fullName evidence="2">L-proline trans-4-hydroxylase-like 1</fullName>
    </submittedName>
</protein>
<dbReference type="Proteomes" id="UP000747542">
    <property type="component" value="Unassembled WGS sequence"/>
</dbReference>
<dbReference type="Pfam" id="PF05721">
    <property type="entry name" value="PhyH"/>
    <property type="match status" value="1"/>
</dbReference>
<dbReference type="EMBL" id="JAHLQT010037402">
    <property type="protein sequence ID" value="KAG7157544.1"/>
    <property type="molecule type" value="Genomic_DNA"/>
</dbReference>
<evidence type="ECO:0000313" key="2">
    <source>
        <dbReference type="EMBL" id="KAG7157544.1"/>
    </source>
</evidence>
<dbReference type="PANTHER" id="PTHR20883">
    <property type="entry name" value="PHYTANOYL-COA DIOXYGENASE DOMAIN CONTAINING 1"/>
    <property type="match status" value="1"/>
</dbReference>
<evidence type="ECO:0000256" key="1">
    <source>
        <dbReference type="ARBA" id="ARBA00001962"/>
    </source>
</evidence>
<comment type="cofactor">
    <cofactor evidence="1">
        <name>Fe cation</name>
        <dbReference type="ChEBI" id="CHEBI:24875"/>
    </cofactor>
</comment>